<feature type="domain" description="Peptidase A2" evidence="4">
    <location>
        <begin position="406"/>
        <end position="452"/>
    </location>
</feature>
<proteinExistence type="predicted"/>
<dbReference type="PROSITE" id="PS50175">
    <property type="entry name" value="ASP_PROT_RETROV"/>
    <property type="match status" value="1"/>
</dbReference>
<dbReference type="SMART" id="SM00343">
    <property type="entry name" value="ZnF_C2HC"/>
    <property type="match status" value="1"/>
</dbReference>
<dbReference type="InterPro" id="IPR001969">
    <property type="entry name" value="Aspartic_peptidase_AS"/>
</dbReference>
<dbReference type="Gene3D" id="4.10.60.10">
    <property type="entry name" value="Zinc finger, CCHC-type"/>
    <property type="match status" value="1"/>
</dbReference>
<dbReference type="GO" id="GO:0008270">
    <property type="term" value="F:zinc ion binding"/>
    <property type="evidence" value="ECO:0007669"/>
    <property type="project" value="UniProtKB-KW"/>
</dbReference>
<protein>
    <submittedName>
        <fullName evidence="5">CLUMA_CG002881, isoform A</fullName>
    </submittedName>
</protein>
<feature type="compositionally biased region" description="Low complexity" evidence="2">
    <location>
        <begin position="8"/>
        <end position="27"/>
    </location>
</feature>
<keyword evidence="1" id="KW-0862">Zinc</keyword>
<dbReference type="PROSITE" id="PS00141">
    <property type="entry name" value="ASP_PROTEASE"/>
    <property type="match status" value="1"/>
</dbReference>
<dbReference type="AlphaFoldDB" id="A0A1J1HRL7"/>
<dbReference type="SUPFAM" id="SSF57756">
    <property type="entry name" value="Retrovirus zinc finger-like domains"/>
    <property type="match status" value="1"/>
</dbReference>
<dbReference type="EMBL" id="CVRI01000010">
    <property type="protein sequence ID" value="CRK88833.1"/>
    <property type="molecule type" value="Genomic_DNA"/>
</dbReference>
<dbReference type="PROSITE" id="PS50158">
    <property type="entry name" value="ZF_CCHC"/>
    <property type="match status" value="1"/>
</dbReference>
<gene>
    <name evidence="5" type="ORF">CLUMA_CG002881</name>
</gene>
<sequence>MNTQNENSSDSGSSDTTSDSISSSSSDTSEEQTNQDMNYESNESEDELTMEENFPPPEDNDRHSTAVDNDHPFIRPRRQQHASSGTLNDTQMFLKASAMKIPAMSKKTDPKEQQREWKKYKDTIKQFFSIASGFDTAKSKLSYMKLFCGEEIRDALLRVKIKKSNKTEKQKFKDIIETLDNHFDAGINTQGFLKDFYNTKQNESESFVKFIHRLKNAAIDAEISQKNFEDAIIVQAVAGTRINKLKSADVYSKKTLKELEQLATTFEMDEKGNKEMESVKDDETKREVLAVGNYQQGRNVATSYQRFPQRGRGNYYHYERPYSRPQGNDDFKYGRGMRGRYRYRGRGYAYGNQFSNKNDQRCYNCNRAGHIARNCLFRVNNVEEKTVKKHDELIEIISLGKTDKSIEILIDTGSEVNTITVEDWKSLAELKEARLFNIKVGNDGENLSGYGGGRLTVIASFWTTIQTKLGNESFEKFYVIQEAKIGLLCYETAMKLGLIKRISKVSAKQILTLKKSTEEMKLTPFPVMPIKPIVLKLKADAVPNRCCSYQIPLPLREREEVAIINPQPGNMGSTYQPKWYKVIRRDKADIYLENGNTELRRNIGDVIIRPARESTSLINPPSFLYSQEHEVNLTPPPAKRIRRENPKYNDPDFTK</sequence>
<keyword evidence="1" id="KW-0863">Zinc-finger</keyword>
<feature type="region of interest" description="Disordered" evidence="2">
    <location>
        <begin position="628"/>
        <end position="655"/>
    </location>
</feature>
<accession>A0A1J1HRL7</accession>
<dbReference type="GO" id="GO:0003676">
    <property type="term" value="F:nucleic acid binding"/>
    <property type="evidence" value="ECO:0007669"/>
    <property type="project" value="InterPro"/>
</dbReference>
<organism evidence="5 6">
    <name type="scientific">Clunio marinus</name>
    <dbReference type="NCBI Taxonomy" id="568069"/>
    <lineage>
        <taxon>Eukaryota</taxon>
        <taxon>Metazoa</taxon>
        <taxon>Ecdysozoa</taxon>
        <taxon>Arthropoda</taxon>
        <taxon>Hexapoda</taxon>
        <taxon>Insecta</taxon>
        <taxon>Pterygota</taxon>
        <taxon>Neoptera</taxon>
        <taxon>Endopterygota</taxon>
        <taxon>Diptera</taxon>
        <taxon>Nematocera</taxon>
        <taxon>Chironomoidea</taxon>
        <taxon>Chironomidae</taxon>
        <taxon>Clunio</taxon>
    </lineage>
</organism>
<dbReference type="Pfam" id="PF00098">
    <property type="entry name" value="zf-CCHC"/>
    <property type="match status" value="1"/>
</dbReference>
<reference evidence="5 6" key="1">
    <citation type="submission" date="2015-04" db="EMBL/GenBank/DDBJ databases">
        <authorList>
            <person name="Syromyatnikov M.Y."/>
            <person name="Popov V.N."/>
        </authorList>
    </citation>
    <scope>NUCLEOTIDE SEQUENCE [LARGE SCALE GENOMIC DNA]</scope>
</reference>
<evidence type="ECO:0000313" key="6">
    <source>
        <dbReference type="Proteomes" id="UP000183832"/>
    </source>
</evidence>
<dbReference type="GO" id="GO:0004190">
    <property type="term" value="F:aspartic-type endopeptidase activity"/>
    <property type="evidence" value="ECO:0007669"/>
    <property type="project" value="InterPro"/>
</dbReference>
<feature type="compositionally biased region" description="Basic and acidic residues" evidence="2">
    <location>
        <begin position="59"/>
        <end position="73"/>
    </location>
</feature>
<evidence type="ECO:0000256" key="1">
    <source>
        <dbReference type="PROSITE-ProRule" id="PRU00047"/>
    </source>
</evidence>
<feature type="compositionally biased region" description="Basic and acidic residues" evidence="2">
    <location>
        <begin position="643"/>
        <end position="655"/>
    </location>
</feature>
<name>A0A1J1HRL7_9DIPT</name>
<evidence type="ECO:0000256" key="2">
    <source>
        <dbReference type="SAM" id="MobiDB-lite"/>
    </source>
</evidence>
<feature type="domain" description="CCHC-type" evidence="3">
    <location>
        <begin position="361"/>
        <end position="375"/>
    </location>
</feature>
<dbReference type="InterPro" id="IPR001995">
    <property type="entry name" value="Peptidase_A2_cat"/>
</dbReference>
<dbReference type="OrthoDB" id="420169at2759"/>
<dbReference type="InterPro" id="IPR036875">
    <property type="entry name" value="Znf_CCHC_sf"/>
</dbReference>
<feature type="region of interest" description="Disordered" evidence="2">
    <location>
        <begin position="1"/>
        <end position="87"/>
    </location>
</feature>
<keyword evidence="6" id="KW-1185">Reference proteome</keyword>
<dbReference type="InterPro" id="IPR001878">
    <property type="entry name" value="Znf_CCHC"/>
</dbReference>
<evidence type="ECO:0000259" key="3">
    <source>
        <dbReference type="PROSITE" id="PS50158"/>
    </source>
</evidence>
<dbReference type="Proteomes" id="UP000183832">
    <property type="component" value="Unassembled WGS sequence"/>
</dbReference>
<evidence type="ECO:0000259" key="4">
    <source>
        <dbReference type="PROSITE" id="PS50175"/>
    </source>
</evidence>
<keyword evidence="1" id="KW-0479">Metal-binding</keyword>
<feature type="compositionally biased region" description="Polar residues" evidence="2">
    <location>
        <begin position="31"/>
        <end position="41"/>
    </location>
</feature>
<dbReference type="GO" id="GO:0006508">
    <property type="term" value="P:proteolysis"/>
    <property type="evidence" value="ECO:0007669"/>
    <property type="project" value="InterPro"/>
</dbReference>
<evidence type="ECO:0000313" key="5">
    <source>
        <dbReference type="EMBL" id="CRK88833.1"/>
    </source>
</evidence>
<dbReference type="STRING" id="568069.A0A1J1HRL7"/>